<dbReference type="PANTHER" id="PTHR11795">
    <property type="entry name" value="BRANCHED-CHAIN AMINO ACID TRANSPORT SYSTEM PERMEASE PROTEIN LIVH"/>
    <property type="match status" value="1"/>
</dbReference>
<evidence type="ECO:0000256" key="3">
    <source>
        <dbReference type="ARBA" id="ARBA00022475"/>
    </source>
</evidence>
<evidence type="ECO:0000256" key="6">
    <source>
        <dbReference type="ARBA" id="ARBA00022970"/>
    </source>
</evidence>
<evidence type="ECO:0000256" key="2">
    <source>
        <dbReference type="ARBA" id="ARBA00022448"/>
    </source>
</evidence>
<accession>A0A1L3SVP4</accession>
<dbReference type="STRING" id="1670800.BSQ44_20595"/>
<dbReference type="RefSeq" id="WP_072606969.1">
    <property type="nucleotide sequence ID" value="NZ_CP018171.1"/>
</dbReference>
<feature type="transmembrane region" description="Helical" evidence="10">
    <location>
        <begin position="87"/>
        <end position="113"/>
    </location>
</feature>
<keyword evidence="12" id="KW-1185">Reference proteome</keyword>
<dbReference type="AlphaFoldDB" id="A0A1L3SVP4"/>
<dbReference type="GO" id="GO:0015190">
    <property type="term" value="F:L-leucine transmembrane transporter activity"/>
    <property type="evidence" value="ECO:0007669"/>
    <property type="project" value="TreeGrafter"/>
</dbReference>
<keyword evidence="4" id="KW-0997">Cell inner membrane</keyword>
<organism evidence="11 12">
    <name type="scientific">Aquibium oceanicum</name>
    <dbReference type="NCBI Taxonomy" id="1670800"/>
    <lineage>
        <taxon>Bacteria</taxon>
        <taxon>Pseudomonadati</taxon>
        <taxon>Pseudomonadota</taxon>
        <taxon>Alphaproteobacteria</taxon>
        <taxon>Hyphomicrobiales</taxon>
        <taxon>Phyllobacteriaceae</taxon>
        <taxon>Aquibium</taxon>
    </lineage>
</organism>
<dbReference type="GO" id="GO:0015192">
    <property type="term" value="F:L-phenylalanine transmembrane transporter activity"/>
    <property type="evidence" value="ECO:0007669"/>
    <property type="project" value="TreeGrafter"/>
</dbReference>
<feature type="transmembrane region" description="Helical" evidence="10">
    <location>
        <begin position="47"/>
        <end position="75"/>
    </location>
</feature>
<dbReference type="EMBL" id="CP018171">
    <property type="protein sequence ID" value="APH73503.1"/>
    <property type="molecule type" value="Genomic_DNA"/>
</dbReference>
<protein>
    <submittedName>
        <fullName evidence="11">Branched-chain amino acid ABC transporter permease</fullName>
    </submittedName>
</protein>
<dbReference type="GO" id="GO:0015808">
    <property type="term" value="P:L-alanine transport"/>
    <property type="evidence" value="ECO:0007669"/>
    <property type="project" value="TreeGrafter"/>
</dbReference>
<keyword evidence="5 10" id="KW-0812">Transmembrane</keyword>
<dbReference type="Pfam" id="PF02653">
    <property type="entry name" value="BPD_transp_2"/>
    <property type="match status" value="1"/>
</dbReference>
<evidence type="ECO:0000313" key="11">
    <source>
        <dbReference type="EMBL" id="APH73503.1"/>
    </source>
</evidence>
<feature type="transmembrane region" description="Helical" evidence="10">
    <location>
        <begin position="186"/>
        <end position="206"/>
    </location>
</feature>
<comment type="similarity">
    <text evidence="9">Belongs to the binding-protein-dependent transport system permease family. LivHM subfamily.</text>
</comment>
<dbReference type="Proteomes" id="UP000182840">
    <property type="component" value="Chromosome"/>
</dbReference>
<evidence type="ECO:0000256" key="8">
    <source>
        <dbReference type="ARBA" id="ARBA00023136"/>
    </source>
</evidence>
<evidence type="ECO:0000256" key="5">
    <source>
        <dbReference type="ARBA" id="ARBA00022692"/>
    </source>
</evidence>
<dbReference type="PANTHER" id="PTHR11795:SF371">
    <property type="entry name" value="HIGH-AFFINITY BRANCHED-CHAIN AMINO ACID TRANSPORT SYSTEM PERMEASE PROTEIN LIVH"/>
    <property type="match status" value="1"/>
</dbReference>
<evidence type="ECO:0000256" key="9">
    <source>
        <dbReference type="ARBA" id="ARBA00037998"/>
    </source>
</evidence>
<keyword evidence="3" id="KW-1003">Cell membrane</keyword>
<feature type="transmembrane region" description="Helical" evidence="10">
    <location>
        <begin position="267"/>
        <end position="285"/>
    </location>
</feature>
<keyword evidence="7 10" id="KW-1133">Transmembrane helix</keyword>
<dbReference type="GO" id="GO:0005886">
    <property type="term" value="C:plasma membrane"/>
    <property type="evidence" value="ECO:0007669"/>
    <property type="project" value="UniProtKB-SubCell"/>
</dbReference>
<feature type="transmembrane region" description="Helical" evidence="10">
    <location>
        <begin position="243"/>
        <end position="261"/>
    </location>
</feature>
<evidence type="ECO:0000256" key="10">
    <source>
        <dbReference type="SAM" id="Phobius"/>
    </source>
</evidence>
<evidence type="ECO:0000256" key="7">
    <source>
        <dbReference type="ARBA" id="ARBA00022989"/>
    </source>
</evidence>
<evidence type="ECO:0000256" key="4">
    <source>
        <dbReference type="ARBA" id="ARBA00022519"/>
    </source>
</evidence>
<dbReference type="InterPro" id="IPR001851">
    <property type="entry name" value="ABC_transp_permease"/>
</dbReference>
<feature type="transmembrane region" description="Helical" evidence="10">
    <location>
        <begin position="133"/>
        <end position="157"/>
    </location>
</feature>
<dbReference type="InterPro" id="IPR052157">
    <property type="entry name" value="BCAA_transport_permease"/>
</dbReference>
<dbReference type="GO" id="GO:0005304">
    <property type="term" value="F:L-valine transmembrane transporter activity"/>
    <property type="evidence" value="ECO:0007669"/>
    <property type="project" value="TreeGrafter"/>
</dbReference>
<name>A0A1L3SVP4_9HYPH</name>
<dbReference type="GO" id="GO:1903806">
    <property type="term" value="P:L-isoleucine import across plasma membrane"/>
    <property type="evidence" value="ECO:0007669"/>
    <property type="project" value="TreeGrafter"/>
</dbReference>
<keyword evidence="2" id="KW-0813">Transport</keyword>
<sequence>MSWIVQALIDALSIGSIYALTALGIGLIFGIMRLINFAHAEFITVTVYILVLAIGLGFPVALFFAAGGALVLALLSERLAFRPVRGANPSTLLITSFALSYLLQNTLVLIFGARPMGLNILPSLSQPLLIGDVRVPMIQVVTIAVTILLLLGTGAFLRKTRIGIEMRAAAVDFQMARLLGIRANRVIAVAFGLSGILASSAAVLYVAQTGVVEPRLGLHLALIGFVATVVGGMGSLPGAVLGGLAVGMVTVFLQVLLPADLRPFREAFVYMAVIMVLVLRPQGLFRPASARERV</sequence>
<dbReference type="GO" id="GO:0015188">
    <property type="term" value="F:L-isoleucine transmembrane transporter activity"/>
    <property type="evidence" value="ECO:0007669"/>
    <property type="project" value="TreeGrafter"/>
</dbReference>
<proteinExistence type="inferred from homology"/>
<reference evidence="12" key="1">
    <citation type="submission" date="2016-11" db="EMBL/GenBank/DDBJ databases">
        <title>Mesorhizobium oceanicum sp. nov., isolated from deep seawater in South China Sea.</title>
        <authorList>
            <person name="Fu G.-Y."/>
        </authorList>
    </citation>
    <scope>NUCLEOTIDE SEQUENCE [LARGE SCALE GENOMIC DNA]</scope>
    <source>
        <strain evidence="12">B7</strain>
    </source>
</reference>
<keyword evidence="8 10" id="KW-0472">Membrane</keyword>
<comment type="subcellular location">
    <subcellularLocation>
        <location evidence="1">Cell membrane</location>
        <topology evidence="1">Multi-pass membrane protein</topology>
    </subcellularLocation>
</comment>
<gene>
    <name evidence="11" type="ORF">BSQ44_20595</name>
</gene>
<evidence type="ECO:0000313" key="12">
    <source>
        <dbReference type="Proteomes" id="UP000182840"/>
    </source>
</evidence>
<evidence type="ECO:0000256" key="1">
    <source>
        <dbReference type="ARBA" id="ARBA00004651"/>
    </source>
</evidence>
<dbReference type="GO" id="GO:0042941">
    <property type="term" value="P:D-alanine transmembrane transport"/>
    <property type="evidence" value="ECO:0007669"/>
    <property type="project" value="TreeGrafter"/>
</dbReference>
<feature type="transmembrane region" description="Helical" evidence="10">
    <location>
        <begin position="218"/>
        <end position="236"/>
    </location>
</feature>
<dbReference type="CDD" id="cd06582">
    <property type="entry name" value="TM_PBP1_LivH_like"/>
    <property type="match status" value="1"/>
</dbReference>
<dbReference type="KEGG" id="meso:BSQ44_20595"/>
<keyword evidence="6" id="KW-0029">Amino-acid transport</keyword>
<feature type="transmembrane region" description="Helical" evidence="10">
    <location>
        <begin position="12"/>
        <end position="35"/>
    </location>
</feature>
<dbReference type="OrthoDB" id="9797267at2"/>